<sequence>MLNIWILVHSKKLLLNASYSGNLKRIYETDLGLISQCCLTKHVLKVSKQYLSNVSLKINVKLFHEGLSYLNLKLGFRLWHPKTDQRLLNMRDCCRELLLAFKKSTGCKPLRIIFYRDGVSDGQFYQVLLYELDAIRKVSLHILSSCIPRLPCPFSGAHLLAFQACASLEPGYQPPVTFIVVQNRHHT</sequence>
<keyword evidence="2" id="KW-1185">Reference proteome</keyword>
<reference evidence="2" key="1">
    <citation type="journal article" date="2023" name="Nat. Plants">
        <title>Single-cell RNA sequencing provides a high-resolution roadmap for understanding the multicellular compartmentation of specialized metabolism.</title>
        <authorList>
            <person name="Sun S."/>
            <person name="Shen X."/>
            <person name="Li Y."/>
            <person name="Li Y."/>
            <person name="Wang S."/>
            <person name="Li R."/>
            <person name="Zhang H."/>
            <person name="Shen G."/>
            <person name="Guo B."/>
            <person name="Wei J."/>
            <person name="Xu J."/>
            <person name="St-Pierre B."/>
            <person name="Chen S."/>
            <person name="Sun C."/>
        </authorList>
    </citation>
    <scope>NUCLEOTIDE SEQUENCE [LARGE SCALE GENOMIC DNA]</scope>
</reference>
<evidence type="ECO:0000313" key="2">
    <source>
        <dbReference type="Proteomes" id="UP001060085"/>
    </source>
</evidence>
<organism evidence="1 2">
    <name type="scientific">Catharanthus roseus</name>
    <name type="common">Madagascar periwinkle</name>
    <name type="synonym">Vinca rosea</name>
    <dbReference type="NCBI Taxonomy" id="4058"/>
    <lineage>
        <taxon>Eukaryota</taxon>
        <taxon>Viridiplantae</taxon>
        <taxon>Streptophyta</taxon>
        <taxon>Embryophyta</taxon>
        <taxon>Tracheophyta</taxon>
        <taxon>Spermatophyta</taxon>
        <taxon>Magnoliopsida</taxon>
        <taxon>eudicotyledons</taxon>
        <taxon>Gunneridae</taxon>
        <taxon>Pentapetalae</taxon>
        <taxon>asterids</taxon>
        <taxon>lamiids</taxon>
        <taxon>Gentianales</taxon>
        <taxon>Apocynaceae</taxon>
        <taxon>Rauvolfioideae</taxon>
        <taxon>Vinceae</taxon>
        <taxon>Catharanthinae</taxon>
        <taxon>Catharanthus</taxon>
    </lineage>
</organism>
<protein>
    <submittedName>
        <fullName evidence="1">Uncharacterized protein</fullName>
    </submittedName>
</protein>
<evidence type="ECO:0000313" key="1">
    <source>
        <dbReference type="EMBL" id="KAI5680658.1"/>
    </source>
</evidence>
<gene>
    <name evidence="1" type="ORF">M9H77_01885</name>
</gene>
<comment type="caution">
    <text evidence="1">The sequence shown here is derived from an EMBL/GenBank/DDBJ whole genome shotgun (WGS) entry which is preliminary data.</text>
</comment>
<name>A0ACC0C790_CATRO</name>
<proteinExistence type="predicted"/>
<accession>A0ACC0C790</accession>
<dbReference type="Proteomes" id="UP001060085">
    <property type="component" value="Linkage Group LG01"/>
</dbReference>
<dbReference type="EMBL" id="CM044701">
    <property type="protein sequence ID" value="KAI5680658.1"/>
    <property type="molecule type" value="Genomic_DNA"/>
</dbReference>